<dbReference type="Proteomes" id="UP000558488">
    <property type="component" value="Unassembled WGS sequence"/>
</dbReference>
<sequence>MPEVNGERSVALIATCQQGAATTVYCAAAPELEGLGGMYFNNCCRCLPSAEAQREETARALWALSERLIQEALGGQAS</sequence>
<proteinExistence type="predicted"/>
<evidence type="ECO:0000313" key="2">
    <source>
        <dbReference type="Proteomes" id="UP000558488"/>
    </source>
</evidence>
<name>A0A7J7V1J7_PIPKU</name>
<reference evidence="1 2" key="1">
    <citation type="journal article" date="2020" name="Nature">
        <title>Six reference-quality genomes reveal evolution of bat adaptations.</title>
        <authorList>
            <person name="Jebb D."/>
            <person name="Huang Z."/>
            <person name="Pippel M."/>
            <person name="Hughes G.M."/>
            <person name="Lavrichenko K."/>
            <person name="Devanna P."/>
            <person name="Winkler S."/>
            <person name="Jermiin L.S."/>
            <person name="Skirmuntt E.C."/>
            <person name="Katzourakis A."/>
            <person name="Burkitt-Gray L."/>
            <person name="Ray D.A."/>
            <person name="Sullivan K.A.M."/>
            <person name="Roscito J.G."/>
            <person name="Kirilenko B.M."/>
            <person name="Davalos L.M."/>
            <person name="Corthals A.P."/>
            <person name="Power M.L."/>
            <person name="Jones G."/>
            <person name="Ransome R.D."/>
            <person name="Dechmann D.K.N."/>
            <person name="Locatelli A.G."/>
            <person name="Puechmaille S.J."/>
            <person name="Fedrigo O."/>
            <person name="Jarvis E.D."/>
            <person name="Hiller M."/>
            <person name="Vernes S.C."/>
            <person name="Myers E.W."/>
            <person name="Teeling E.C."/>
        </authorList>
    </citation>
    <scope>NUCLEOTIDE SEQUENCE [LARGE SCALE GENOMIC DNA]</scope>
    <source>
        <strain evidence="1">MPipKuh1</strain>
        <tissue evidence="1">Flight muscle</tissue>
    </source>
</reference>
<dbReference type="Gene3D" id="3.40.50.720">
    <property type="entry name" value="NAD(P)-binding Rossmann-like Domain"/>
    <property type="match status" value="1"/>
</dbReference>
<accession>A0A7J7V1J7</accession>
<dbReference type="EMBL" id="JACAGB010000017">
    <property type="protein sequence ID" value="KAF6319035.1"/>
    <property type="molecule type" value="Genomic_DNA"/>
</dbReference>
<comment type="caution">
    <text evidence="1">The sequence shown here is derived from an EMBL/GenBank/DDBJ whole genome shotgun (WGS) entry which is preliminary data.</text>
</comment>
<evidence type="ECO:0000313" key="1">
    <source>
        <dbReference type="EMBL" id="KAF6319035.1"/>
    </source>
</evidence>
<protein>
    <submittedName>
        <fullName evidence="1">WW domain containing oxidoreductase</fullName>
    </submittedName>
</protein>
<gene>
    <name evidence="1" type="ORF">mPipKuh1_018881</name>
</gene>
<organism evidence="1 2">
    <name type="scientific">Pipistrellus kuhlii</name>
    <name type="common">Kuhl's pipistrelle</name>
    <dbReference type="NCBI Taxonomy" id="59472"/>
    <lineage>
        <taxon>Eukaryota</taxon>
        <taxon>Metazoa</taxon>
        <taxon>Chordata</taxon>
        <taxon>Craniata</taxon>
        <taxon>Vertebrata</taxon>
        <taxon>Euteleostomi</taxon>
        <taxon>Mammalia</taxon>
        <taxon>Eutheria</taxon>
        <taxon>Laurasiatheria</taxon>
        <taxon>Chiroptera</taxon>
        <taxon>Yangochiroptera</taxon>
        <taxon>Vespertilionidae</taxon>
        <taxon>Pipistrellus</taxon>
    </lineage>
</organism>
<keyword evidence="2" id="KW-1185">Reference proteome</keyword>
<dbReference type="AlphaFoldDB" id="A0A7J7V1J7"/>